<evidence type="ECO:0000256" key="8">
    <source>
        <dbReference type="ARBA" id="ARBA00022822"/>
    </source>
</evidence>
<dbReference type="PANTHER" id="PTHR48077">
    <property type="entry name" value="TRYPTOPHAN SYNTHASE-RELATED"/>
    <property type="match status" value="1"/>
</dbReference>
<keyword evidence="7" id="KW-0028">Amino-acid biosynthesis</keyword>
<dbReference type="InterPro" id="IPR006316">
    <property type="entry name" value="Trp_synth_b-like"/>
</dbReference>
<comment type="pathway">
    <text evidence="3">Amino-acid biosynthesis; L-tryptophan biosynthesis; L-tryptophan from chorismate: step 5/5.</text>
</comment>
<dbReference type="HAMAP" id="MF_00133">
    <property type="entry name" value="Trp_synth_beta"/>
    <property type="match status" value="1"/>
</dbReference>
<name>A0A1J5SZ16_9ZZZZ</name>
<dbReference type="InterPro" id="IPR023026">
    <property type="entry name" value="Trp_synth_beta/beta-like"/>
</dbReference>
<dbReference type="NCBIfam" id="TIGR01415">
    <property type="entry name" value="trpB_rel"/>
    <property type="match status" value="1"/>
</dbReference>
<dbReference type="PIRSF" id="PIRSF500824">
    <property type="entry name" value="TrpB_prok"/>
    <property type="match status" value="1"/>
</dbReference>
<gene>
    <name evidence="14" type="primary">trpB_5</name>
    <name evidence="14" type="ORF">GALL_125580</name>
</gene>
<dbReference type="GO" id="GO:0004834">
    <property type="term" value="F:tryptophan synthase activity"/>
    <property type="evidence" value="ECO:0007669"/>
    <property type="project" value="UniProtKB-EC"/>
</dbReference>
<sequence length="447" mass="48997">MPPEYVHLPQDEIPSAWYNVLADLPEPLPPPLHPGTGKPLGPDDLAPIFPRALIEQEMSGDRWIAIPSEVRDLYKIWRPTPLVRAVRLEKALKTNCRIYFKNESLSPSGSHKLNTSLAQVYYNKREGVRRLSTETGAGQWGSSLAFACKVFGLQCTVYMVKSSYHQKPYRRSLMHIWGGEVFPSPSERTQSGKAVLAEHPDTPGSLGIAISEAVEDAATHADTKYTLGSVLNHVLLHQTVIGLETKRQLELAGEKPDVLIGCVGGGSNFGGLCLPFIPDKLKRPELEIIAVEPSACPSLTKGVYAYDFGDTAKLTPLVKMYTLGHSFVPPGIHAGGLRYHGTAPIIAHLTKLGLIRAEAYPQNSVFEAAIQFASTEGFVPAPETSHAIRSAIDRARRNDKKCIVFCYSGHGHFDMSAYDAYLSGKLEDYEHPDAAIDEALRHLPAVT</sequence>
<dbReference type="UniPathway" id="UPA00035">
    <property type="reaction ID" value="UER00044"/>
</dbReference>
<evidence type="ECO:0000256" key="2">
    <source>
        <dbReference type="ARBA" id="ARBA00002786"/>
    </source>
</evidence>
<evidence type="ECO:0000256" key="9">
    <source>
        <dbReference type="ARBA" id="ARBA00022898"/>
    </source>
</evidence>
<dbReference type="SUPFAM" id="SSF53686">
    <property type="entry name" value="Tryptophan synthase beta subunit-like PLP-dependent enzymes"/>
    <property type="match status" value="1"/>
</dbReference>
<feature type="domain" description="Tryptophan synthase beta chain-like PALP" evidence="13">
    <location>
        <begin position="77"/>
        <end position="404"/>
    </location>
</feature>
<keyword evidence="11 14" id="KW-0456">Lyase</keyword>
<reference evidence="14" key="1">
    <citation type="submission" date="2016-10" db="EMBL/GenBank/DDBJ databases">
        <title>Sequence of Gallionella enrichment culture.</title>
        <authorList>
            <person name="Poehlein A."/>
            <person name="Muehling M."/>
            <person name="Daniel R."/>
        </authorList>
    </citation>
    <scope>NUCLEOTIDE SEQUENCE</scope>
</reference>
<evidence type="ECO:0000259" key="13">
    <source>
        <dbReference type="Pfam" id="PF00291"/>
    </source>
</evidence>
<evidence type="ECO:0000313" key="14">
    <source>
        <dbReference type="EMBL" id="OIR05246.1"/>
    </source>
</evidence>
<dbReference type="EMBL" id="MLJW01000051">
    <property type="protein sequence ID" value="OIR05246.1"/>
    <property type="molecule type" value="Genomic_DNA"/>
</dbReference>
<dbReference type="InterPro" id="IPR006654">
    <property type="entry name" value="Trp_synth_beta"/>
</dbReference>
<evidence type="ECO:0000256" key="3">
    <source>
        <dbReference type="ARBA" id="ARBA00004733"/>
    </source>
</evidence>
<dbReference type="Gene3D" id="3.40.50.1100">
    <property type="match status" value="2"/>
</dbReference>
<comment type="cofactor">
    <cofactor evidence="1">
        <name>pyridoxal 5'-phosphate</name>
        <dbReference type="ChEBI" id="CHEBI:597326"/>
    </cofactor>
</comment>
<dbReference type="InterPro" id="IPR036052">
    <property type="entry name" value="TrpB-like_PALP_sf"/>
</dbReference>
<evidence type="ECO:0000256" key="7">
    <source>
        <dbReference type="ARBA" id="ARBA00022605"/>
    </source>
</evidence>
<proteinExistence type="inferred from homology"/>
<dbReference type="PIRSF" id="PIRSF001413">
    <property type="entry name" value="Trp_syn_beta"/>
    <property type="match status" value="1"/>
</dbReference>
<dbReference type="GO" id="GO:0052684">
    <property type="term" value="F:L-serine hydro-lyase (adding indole, L-tryptophan-forming) activity"/>
    <property type="evidence" value="ECO:0007669"/>
    <property type="project" value="TreeGrafter"/>
</dbReference>
<dbReference type="PANTHER" id="PTHR48077:SF6">
    <property type="entry name" value="TRYPTOPHAN SYNTHASE"/>
    <property type="match status" value="1"/>
</dbReference>
<keyword evidence="10" id="KW-0057">Aromatic amino acid biosynthesis</keyword>
<comment type="caution">
    <text evidence="14">The sequence shown here is derived from an EMBL/GenBank/DDBJ whole genome shotgun (WGS) entry which is preliminary data.</text>
</comment>
<evidence type="ECO:0000256" key="12">
    <source>
        <dbReference type="ARBA" id="ARBA00049047"/>
    </source>
</evidence>
<protein>
    <recommendedName>
        <fullName evidence="6">tryptophan synthase</fullName>
        <ecNumber evidence="6">4.2.1.20</ecNumber>
    </recommendedName>
</protein>
<evidence type="ECO:0000256" key="6">
    <source>
        <dbReference type="ARBA" id="ARBA00012043"/>
    </source>
</evidence>
<accession>A0A1J5SZ16</accession>
<evidence type="ECO:0000256" key="11">
    <source>
        <dbReference type="ARBA" id="ARBA00023239"/>
    </source>
</evidence>
<dbReference type="CDD" id="cd06446">
    <property type="entry name" value="Trp-synth_B"/>
    <property type="match status" value="1"/>
</dbReference>
<organism evidence="14">
    <name type="scientific">mine drainage metagenome</name>
    <dbReference type="NCBI Taxonomy" id="410659"/>
    <lineage>
        <taxon>unclassified sequences</taxon>
        <taxon>metagenomes</taxon>
        <taxon>ecological metagenomes</taxon>
    </lineage>
</organism>
<dbReference type="GO" id="GO:0030170">
    <property type="term" value="F:pyridoxal phosphate binding"/>
    <property type="evidence" value="ECO:0007669"/>
    <property type="project" value="InterPro"/>
</dbReference>
<comment type="catalytic activity">
    <reaction evidence="12">
        <text>(1S,2R)-1-C-(indol-3-yl)glycerol 3-phosphate + L-serine = D-glyceraldehyde 3-phosphate + L-tryptophan + H2O</text>
        <dbReference type="Rhea" id="RHEA:10532"/>
        <dbReference type="ChEBI" id="CHEBI:15377"/>
        <dbReference type="ChEBI" id="CHEBI:33384"/>
        <dbReference type="ChEBI" id="CHEBI:57912"/>
        <dbReference type="ChEBI" id="CHEBI:58866"/>
        <dbReference type="ChEBI" id="CHEBI:59776"/>
        <dbReference type="EC" id="4.2.1.20"/>
    </reaction>
</comment>
<keyword evidence="8" id="KW-0822">Tryptophan biosynthesis</keyword>
<keyword evidence="9" id="KW-0663">Pyridoxal phosphate</keyword>
<dbReference type="AlphaFoldDB" id="A0A1J5SZ16"/>
<comment type="function">
    <text evidence="2">The beta subunit is responsible for the synthesis of L-tryptophan from indole and L-serine.</text>
</comment>
<dbReference type="NCBIfam" id="NF009057">
    <property type="entry name" value="PRK12391.1"/>
    <property type="match status" value="1"/>
</dbReference>
<evidence type="ECO:0000256" key="1">
    <source>
        <dbReference type="ARBA" id="ARBA00001933"/>
    </source>
</evidence>
<evidence type="ECO:0000256" key="4">
    <source>
        <dbReference type="ARBA" id="ARBA00009982"/>
    </source>
</evidence>
<evidence type="ECO:0000256" key="10">
    <source>
        <dbReference type="ARBA" id="ARBA00023141"/>
    </source>
</evidence>
<dbReference type="EC" id="4.2.1.20" evidence="6"/>
<dbReference type="GO" id="GO:0005737">
    <property type="term" value="C:cytoplasm"/>
    <property type="evidence" value="ECO:0007669"/>
    <property type="project" value="TreeGrafter"/>
</dbReference>
<dbReference type="InterPro" id="IPR001926">
    <property type="entry name" value="TrpB-like_PALP"/>
</dbReference>
<dbReference type="Pfam" id="PF00291">
    <property type="entry name" value="PALP"/>
    <property type="match status" value="1"/>
</dbReference>
<comment type="similarity">
    <text evidence="4">Belongs to the TrpB family.</text>
</comment>
<dbReference type="InterPro" id="IPR006653">
    <property type="entry name" value="Trp_synth_b_CS"/>
</dbReference>
<dbReference type="PROSITE" id="PS00168">
    <property type="entry name" value="TRP_SYNTHASE_BETA"/>
    <property type="match status" value="1"/>
</dbReference>
<comment type="subunit">
    <text evidence="5">Tetramer of two alpha and two beta chains.</text>
</comment>
<evidence type="ECO:0000256" key="5">
    <source>
        <dbReference type="ARBA" id="ARBA00011270"/>
    </source>
</evidence>